<dbReference type="RefSeq" id="WP_172356551.1">
    <property type="nucleotide sequence ID" value="NZ_BLLH01000005.1"/>
</dbReference>
<evidence type="ECO:0000256" key="1">
    <source>
        <dbReference type="ARBA" id="ARBA00022679"/>
    </source>
</evidence>
<dbReference type="InterPro" id="IPR006555">
    <property type="entry name" value="ATP-dep_Helicase_C"/>
</dbReference>
<dbReference type="GO" id="GO:0003677">
    <property type="term" value="F:DNA binding"/>
    <property type="evidence" value="ECO:0007669"/>
    <property type="project" value="InterPro"/>
</dbReference>
<dbReference type="GO" id="GO:0003887">
    <property type="term" value="F:DNA-directed DNA polymerase activity"/>
    <property type="evidence" value="ECO:0007669"/>
    <property type="project" value="UniProtKB-KW"/>
</dbReference>
<dbReference type="InterPro" id="IPR012337">
    <property type="entry name" value="RNaseH-like_sf"/>
</dbReference>
<dbReference type="EMBL" id="BLLH01000005">
    <property type="protein sequence ID" value="GFH40743.1"/>
    <property type="molecule type" value="Genomic_DNA"/>
</dbReference>
<dbReference type="InterPro" id="IPR014013">
    <property type="entry name" value="Helic_SF1/SF2_ATP-bd_DinG/Rad3"/>
</dbReference>
<dbReference type="PROSITE" id="PS51193">
    <property type="entry name" value="HELICASE_ATP_BIND_2"/>
    <property type="match status" value="1"/>
</dbReference>
<keyword evidence="14" id="KW-1185">Reference proteome</keyword>
<name>A0A6A0B7V5_9LACT</name>
<dbReference type="Gene3D" id="3.30.420.10">
    <property type="entry name" value="Ribonuclease H-like superfamily/Ribonuclease H"/>
    <property type="match status" value="1"/>
</dbReference>
<accession>A0A6A0B7V5</accession>
<keyword evidence="4" id="KW-0540">Nuclease</keyword>
<proteinExistence type="predicted"/>
<dbReference type="GO" id="GO:0005524">
    <property type="term" value="F:ATP binding"/>
    <property type="evidence" value="ECO:0007669"/>
    <property type="project" value="UniProtKB-KW"/>
</dbReference>
<gene>
    <name evidence="13" type="primary">dinG</name>
    <name evidence="13" type="ORF">Hs20B_11410</name>
</gene>
<dbReference type="InterPro" id="IPR013520">
    <property type="entry name" value="Ribonucl_H"/>
</dbReference>
<dbReference type="GO" id="GO:0004386">
    <property type="term" value="F:helicase activity"/>
    <property type="evidence" value="ECO:0007669"/>
    <property type="project" value="InterPro"/>
</dbReference>
<keyword evidence="3" id="KW-0235">DNA replication</keyword>
<protein>
    <recommendedName>
        <fullName evidence="10">DNA polymerase III polC-type</fullName>
    </recommendedName>
</protein>
<keyword evidence="1" id="KW-0808">Transferase</keyword>
<keyword evidence="9" id="KW-0239">DNA-directed DNA polymerase</keyword>
<dbReference type="Gene3D" id="3.40.50.300">
    <property type="entry name" value="P-loop containing nucleotide triphosphate hydrolases"/>
    <property type="match status" value="2"/>
</dbReference>
<dbReference type="PROSITE" id="PS51192">
    <property type="entry name" value="HELICASE_ATP_BIND_1"/>
    <property type="match status" value="1"/>
</dbReference>
<dbReference type="SMART" id="SM00491">
    <property type="entry name" value="HELICc2"/>
    <property type="match status" value="1"/>
</dbReference>
<evidence type="ECO:0000256" key="2">
    <source>
        <dbReference type="ARBA" id="ARBA00022695"/>
    </source>
</evidence>
<evidence type="ECO:0000256" key="8">
    <source>
        <dbReference type="ARBA" id="ARBA00022840"/>
    </source>
</evidence>
<dbReference type="InterPro" id="IPR014001">
    <property type="entry name" value="Helicase_ATP-bd"/>
</dbReference>
<dbReference type="GO" id="GO:0016818">
    <property type="term" value="F:hydrolase activity, acting on acid anhydrides, in phosphorus-containing anhydrides"/>
    <property type="evidence" value="ECO:0007669"/>
    <property type="project" value="InterPro"/>
</dbReference>
<evidence type="ECO:0000256" key="6">
    <source>
        <dbReference type="ARBA" id="ARBA00022801"/>
    </source>
</evidence>
<evidence type="ECO:0000313" key="14">
    <source>
        <dbReference type="Proteomes" id="UP000475928"/>
    </source>
</evidence>
<evidence type="ECO:0000256" key="4">
    <source>
        <dbReference type="ARBA" id="ARBA00022722"/>
    </source>
</evidence>
<keyword evidence="6" id="KW-0378">Hydrolase</keyword>
<evidence type="ECO:0000313" key="13">
    <source>
        <dbReference type="EMBL" id="GFH40743.1"/>
    </source>
</evidence>
<evidence type="ECO:0000259" key="11">
    <source>
        <dbReference type="PROSITE" id="PS51192"/>
    </source>
</evidence>
<dbReference type="FunFam" id="3.30.420.10:FF:000045">
    <property type="entry name" value="3'-5' exonuclease DinG"/>
    <property type="match status" value="1"/>
</dbReference>
<evidence type="ECO:0000256" key="9">
    <source>
        <dbReference type="ARBA" id="ARBA00022932"/>
    </source>
</evidence>
<evidence type="ECO:0000259" key="12">
    <source>
        <dbReference type="PROSITE" id="PS51193"/>
    </source>
</evidence>
<dbReference type="InterPro" id="IPR011545">
    <property type="entry name" value="DEAD/DEAH_box_helicase_dom"/>
</dbReference>
<dbReference type="CDD" id="cd06127">
    <property type="entry name" value="DEDDh"/>
    <property type="match status" value="1"/>
</dbReference>
<keyword evidence="5" id="KW-0547">Nucleotide-binding</keyword>
<dbReference type="AlphaFoldDB" id="A0A6A0B7V5"/>
<dbReference type="InterPro" id="IPR006054">
    <property type="entry name" value="DnaQ"/>
</dbReference>
<dbReference type="GO" id="GO:0045004">
    <property type="term" value="P:DNA replication proofreading"/>
    <property type="evidence" value="ECO:0007669"/>
    <property type="project" value="TreeGrafter"/>
</dbReference>
<dbReference type="Pfam" id="PF00270">
    <property type="entry name" value="DEAD"/>
    <property type="match status" value="1"/>
</dbReference>
<evidence type="ECO:0000256" key="3">
    <source>
        <dbReference type="ARBA" id="ARBA00022705"/>
    </source>
</evidence>
<keyword evidence="8" id="KW-0067">ATP-binding</keyword>
<organism evidence="13 14">
    <name type="scientific">Pseudolactococcus insecticola</name>
    <dbReference type="NCBI Taxonomy" id="2709158"/>
    <lineage>
        <taxon>Bacteria</taxon>
        <taxon>Bacillati</taxon>
        <taxon>Bacillota</taxon>
        <taxon>Bacilli</taxon>
        <taxon>Lactobacillales</taxon>
        <taxon>Streptococcaceae</taxon>
        <taxon>Pseudolactococcus</taxon>
    </lineage>
</organism>
<dbReference type="Proteomes" id="UP000475928">
    <property type="component" value="Unassembled WGS sequence"/>
</dbReference>
<dbReference type="SMART" id="SM00487">
    <property type="entry name" value="DEXDc"/>
    <property type="match status" value="1"/>
</dbReference>
<keyword evidence="2" id="KW-0548">Nucleotidyltransferase</keyword>
<dbReference type="Pfam" id="PF13307">
    <property type="entry name" value="Helicase_C_2"/>
    <property type="match status" value="1"/>
</dbReference>
<dbReference type="PANTHER" id="PTHR30231:SF41">
    <property type="entry name" value="DNA POLYMERASE III SUBUNIT EPSILON"/>
    <property type="match status" value="1"/>
</dbReference>
<dbReference type="PANTHER" id="PTHR30231">
    <property type="entry name" value="DNA POLYMERASE III SUBUNIT EPSILON"/>
    <property type="match status" value="1"/>
</dbReference>
<dbReference type="InterPro" id="IPR036397">
    <property type="entry name" value="RNaseH_sf"/>
</dbReference>
<dbReference type="SUPFAM" id="SSF53098">
    <property type="entry name" value="Ribonuclease H-like"/>
    <property type="match status" value="1"/>
</dbReference>
<dbReference type="SUPFAM" id="SSF52540">
    <property type="entry name" value="P-loop containing nucleoside triphosphate hydrolases"/>
    <property type="match status" value="1"/>
</dbReference>
<comment type="caution">
    <text evidence="13">The sequence shown here is derived from an EMBL/GenBank/DDBJ whole genome shotgun (WGS) entry which is preliminary data.</text>
</comment>
<dbReference type="GO" id="GO:0008408">
    <property type="term" value="F:3'-5' exonuclease activity"/>
    <property type="evidence" value="ECO:0007669"/>
    <property type="project" value="TreeGrafter"/>
</dbReference>
<evidence type="ECO:0000256" key="7">
    <source>
        <dbReference type="ARBA" id="ARBA00022839"/>
    </source>
</evidence>
<evidence type="ECO:0000256" key="5">
    <source>
        <dbReference type="ARBA" id="ARBA00022741"/>
    </source>
</evidence>
<dbReference type="GO" id="GO:0005829">
    <property type="term" value="C:cytosol"/>
    <property type="evidence" value="ECO:0007669"/>
    <property type="project" value="TreeGrafter"/>
</dbReference>
<feature type="domain" description="Helicase ATP-binding" evidence="12">
    <location>
        <begin position="230"/>
        <end position="494"/>
    </location>
</feature>
<sequence length="781" mass="88637">MTKYAVVDLEATSASHTSKIIQIGIAVVENGEITQTYQTDVNPHETLEYHITMLTGITTAQVKRAPDMRQVLDDVAAILRDSIFVAHNVKFDYNLLARTFSQYGRTLDMPRVDTVELARIFFPTLEKYGLETLSRVLNLEHDRPHEALSDAYATAKLLIKLQEKIKSLPKNVLAEIENHADNLIYETKRVITDSLPDAHRKHSDMVKVNNIATLKPVFSENKNQVKKNFRQNLKTLKLAHRPKQEQFADLIRTRLSDESASFIEAPTGIGKTYAYLLTLLGQGKKVIVSVPTKVLQDQMMIDLAPVFKSRFGVNFAKLLGTANYISLEKFSKLLYKRDEGKNFEIFKMKVLVWLTETTTGELDELSLTMTSQSYLKAIAHTGNVAQGQLHAEQEFYQLAQSAAKNAQVIVVNHAYLTERIADQTAFFDNKVLVVDEAQYLFSVLENAQQKSVKLLDELVKVNQHKSQLTKRLLESLTHQLSRRQLDVAKIRLDAEELGLTEITRVLDKPSDFVWIQNHVLTSSPEDFLNFSAMIPETTKTFLIGATLSMSEKSAIFPELLGFSDYTFDTITANIADNQQVFVATDAPDLTRLSPGDYAQFIGQKIQELRVLKKPLLVLFTSLDSLNLTANYLSELQIDFLQPDGNGDASRIKKKFDAQQHGILLGSKQFWEGVDFERQDEMLVLITRLPFTVPDDILIRKYAKRFKNPFYDFSVPLATLQLKQALGRVNRRASQKSTVIILDKRLAGKTYAKKMVKNLRKSSRLDFAKFDTILQQSKDFLI</sequence>
<keyword evidence="7 13" id="KW-0269">Exonuclease</keyword>
<dbReference type="NCBIfam" id="TIGR00573">
    <property type="entry name" value="dnaq"/>
    <property type="match status" value="1"/>
</dbReference>
<evidence type="ECO:0000256" key="10">
    <source>
        <dbReference type="ARBA" id="ARBA00070925"/>
    </source>
</evidence>
<feature type="domain" description="Helicase ATP-binding" evidence="11">
    <location>
        <begin position="252"/>
        <end position="496"/>
    </location>
</feature>
<dbReference type="Pfam" id="PF00929">
    <property type="entry name" value="RNase_T"/>
    <property type="match status" value="1"/>
</dbReference>
<dbReference type="InterPro" id="IPR027417">
    <property type="entry name" value="P-loop_NTPase"/>
</dbReference>
<reference evidence="13 14" key="1">
    <citation type="submission" date="2020-02" db="EMBL/GenBank/DDBJ databases">
        <title>Draft genome sequence of Lactococcus sp. Hs20B0-1.</title>
        <authorList>
            <person name="Noda S."/>
            <person name="Yuki M."/>
            <person name="Ohkuma M."/>
        </authorList>
    </citation>
    <scope>NUCLEOTIDE SEQUENCE [LARGE SCALE GENOMIC DNA]</scope>
    <source>
        <strain evidence="13 14">Hs20B0-1</strain>
    </source>
</reference>
<dbReference type="SMART" id="SM00479">
    <property type="entry name" value="EXOIII"/>
    <property type="match status" value="1"/>
</dbReference>